<dbReference type="GO" id="GO:0016297">
    <property type="term" value="F:fatty acyl-[ACP] hydrolase activity"/>
    <property type="evidence" value="ECO:0007669"/>
    <property type="project" value="InterPro"/>
</dbReference>
<dbReference type="EMBL" id="JAKUCV010004427">
    <property type="protein sequence ID" value="KAJ4835419.1"/>
    <property type="molecule type" value="Genomic_DNA"/>
</dbReference>
<protein>
    <recommendedName>
        <fullName evidence="2">Acyl-ACP thioesterase-like C-terminal domain-containing protein</fullName>
    </recommendedName>
</protein>
<accession>A0A9Q0FRA3</accession>
<feature type="domain" description="Acyl-ACP thioesterase-like C-terminal" evidence="2">
    <location>
        <begin position="117"/>
        <end position="228"/>
    </location>
</feature>
<name>A0A9Q0FRA3_9ROSI</name>
<proteinExistence type="predicted"/>
<dbReference type="SUPFAM" id="SSF54637">
    <property type="entry name" value="Thioesterase/thiol ester dehydrase-isomerase"/>
    <property type="match status" value="1"/>
</dbReference>
<dbReference type="GO" id="GO:0000036">
    <property type="term" value="F:acyl carrier activity"/>
    <property type="evidence" value="ECO:0007669"/>
    <property type="project" value="TreeGrafter"/>
</dbReference>
<dbReference type="Gene3D" id="3.10.129.10">
    <property type="entry name" value="Hotdog Thioesterase"/>
    <property type="match status" value="1"/>
</dbReference>
<keyword evidence="4" id="KW-1185">Reference proteome</keyword>
<evidence type="ECO:0000313" key="4">
    <source>
        <dbReference type="Proteomes" id="UP001141552"/>
    </source>
</evidence>
<organism evidence="3 4">
    <name type="scientific">Turnera subulata</name>
    <dbReference type="NCBI Taxonomy" id="218843"/>
    <lineage>
        <taxon>Eukaryota</taxon>
        <taxon>Viridiplantae</taxon>
        <taxon>Streptophyta</taxon>
        <taxon>Embryophyta</taxon>
        <taxon>Tracheophyta</taxon>
        <taxon>Spermatophyta</taxon>
        <taxon>Magnoliopsida</taxon>
        <taxon>eudicotyledons</taxon>
        <taxon>Gunneridae</taxon>
        <taxon>Pentapetalae</taxon>
        <taxon>rosids</taxon>
        <taxon>fabids</taxon>
        <taxon>Malpighiales</taxon>
        <taxon>Passifloraceae</taxon>
        <taxon>Turnera</taxon>
    </lineage>
</organism>
<dbReference type="PANTHER" id="PTHR31727">
    <property type="entry name" value="OLEOYL-ACYL CARRIER PROTEIN THIOESTERASE 1, CHLOROPLASTIC"/>
    <property type="match status" value="1"/>
</dbReference>
<reference evidence="3" key="2">
    <citation type="journal article" date="2023" name="Plants (Basel)">
        <title>Annotation of the Turnera subulata (Passifloraceae) Draft Genome Reveals the S-Locus Evolved after the Divergence of Turneroideae from Passifloroideae in a Stepwise Manner.</title>
        <authorList>
            <person name="Henning P.M."/>
            <person name="Roalson E.H."/>
            <person name="Mir W."/>
            <person name="McCubbin A.G."/>
            <person name="Shore J.S."/>
        </authorList>
    </citation>
    <scope>NUCLEOTIDE SEQUENCE</scope>
    <source>
        <strain evidence="3">F60SS</strain>
    </source>
</reference>
<gene>
    <name evidence="3" type="ORF">Tsubulata_025727</name>
</gene>
<dbReference type="AlphaFoldDB" id="A0A9Q0FRA3"/>
<sequence length="249" mass="27691">MFAGGAPFKPQRRRPRWLYAATVLSLSSTIAPPRSVTAATTEAEPSMETAAADGGVGDANEDCETNVYVMMNKKTRKLAKLVQSVRDEIGLSLTDDVSIFRSDIKSRYQVDINTADYVCTGLKPGWTEIDLNLHVNHVKYIDWIFEEGILICILNSIPHSFMACHELSAITLGYRKECHMNSVLQSMSKMVKNSSGNNGSGDDDVVEFEHLLCLEDGSRILKARTTWKPKEIHLNYNNYLGTQRGISVA</sequence>
<evidence type="ECO:0000313" key="3">
    <source>
        <dbReference type="EMBL" id="KAJ4835419.1"/>
    </source>
</evidence>
<dbReference type="Pfam" id="PF20791">
    <property type="entry name" value="Acyl-ACP_TE_C"/>
    <property type="match status" value="1"/>
</dbReference>
<dbReference type="InterPro" id="IPR045023">
    <property type="entry name" value="FATA/B"/>
</dbReference>
<dbReference type="InterPro" id="IPR049427">
    <property type="entry name" value="Acyl-ACP_TE_C"/>
</dbReference>
<evidence type="ECO:0000259" key="2">
    <source>
        <dbReference type="Pfam" id="PF20791"/>
    </source>
</evidence>
<dbReference type="InterPro" id="IPR029069">
    <property type="entry name" value="HotDog_dom_sf"/>
</dbReference>
<dbReference type="Proteomes" id="UP001141552">
    <property type="component" value="Unassembled WGS sequence"/>
</dbReference>
<evidence type="ECO:0000256" key="1">
    <source>
        <dbReference type="SAM" id="MobiDB-lite"/>
    </source>
</evidence>
<dbReference type="OrthoDB" id="1724019at2759"/>
<feature type="region of interest" description="Disordered" evidence="1">
    <location>
        <begin position="34"/>
        <end position="58"/>
    </location>
</feature>
<comment type="caution">
    <text evidence="3">The sequence shown here is derived from an EMBL/GenBank/DDBJ whole genome shotgun (WGS) entry which is preliminary data.</text>
</comment>
<dbReference type="PANTHER" id="PTHR31727:SF11">
    <property type="entry name" value="ACYL-[ACYL-CARRIER-PROTEIN] HYDROLASE"/>
    <property type="match status" value="1"/>
</dbReference>
<reference evidence="3" key="1">
    <citation type="submission" date="2022-02" db="EMBL/GenBank/DDBJ databases">
        <authorList>
            <person name="Henning P.M."/>
            <person name="McCubbin A.G."/>
            <person name="Shore J.S."/>
        </authorList>
    </citation>
    <scope>NUCLEOTIDE SEQUENCE</scope>
    <source>
        <strain evidence="3">F60SS</strain>
        <tissue evidence="3">Leaves</tissue>
    </source>
</reference>